<dbReference type="AlphaFoldDB" id="A0AAD5TEF5"/>
<name>A0AAD5TEF5_9FUNG</name>
<evidence type="ECO:0000313" key="2">
    <source>
        <dbReference type="Proteomes" id="UP001212152"/>
    </source>
</evidence>
<protein>
    <submittedName>
        <fullName evidence="1">Uncharacterized protein</fullName>
    </submittedName>
</protein>
<keyword evidence="2" id="KW-1185">Reference proteome</keyword>
<sequence length="348" mass="37947">MSGSAGKRGADRLKGAEELKSVAEISRKLPGAIGSMSVETVFAEAAATKEGALALVRLMREYDIDPDALLEAKGSLLESFSKVTFSDVAPLFGFKVSERAKVFGQLELNRAILPRAVRLEVIGELSKAQSEMGPLESCVNEAQKTAYISGILRPLVNCFKSRIRNLCETEIKSHTSKGRIEFLYSAFDSVIIMLVEAKYALAEKNAAQVMLELDAADYINWRKGVAVDRIWGVLTSGDDWTFYAYRGSGTEFFRATETIRLDARPASSLQQFATAIDDCSFNVCLNGRETALLQCRAAVKAALEASALTDAGEREAKASEALGFLQKSIQAIPQDDLYDFEAVAKLLL</sequence>
<evidence type="ECO:0000313" key="1">
    <source>
        <dbReference type="EMBL" id="KAJ3174481.1"/>
    </source>
</evidence>
<dbReference type="Proteomes" id="UP001212152">
    <property type="component" value="Unassembled WGS sequence"/>
</dbReference>
<reference evidence="1" key="1">
    <citation type="submission" date="2020-05" db="EMBL/GenBank/DDBJ databases">
        <title>Phylogenomic resolution of chytrid fungi.</title>
        <authorList>
            <person name="Stajich J.E."/>
            <person name="Amses K."/>
            <person name="Simmons R."/>
            <person name="Seto K."/>
            <person name="Myers J."/>
            <person name="Bonds A."/>
            <person name="Quandt C.A."/>
            <person name="Barry K."/>
            <person name="Liu P."/>
            <person name="Grigoriev I."/>
            <person name="Longcore J.E."/>
            <person name="James T.Y."/>
        </authorList>
    </citation>
    <scope>NUCLEOTIDE SEQUENCE</scope>
    <source>
        <strain evidence="1">JEL0379</strain>
    </source>
</reference>
<dbReference type="EMBL" id="JADGJQ010000065">
    <property type="protein sequence ID" value="KAJ3174481.1"/>
    <property type="molecule type" value="Genomic_DNA"/>
</dbReference>
<accession>A0AAD5TEF5</accession>
<gene>
    <name evidence="1" type="ORF">HDU87_007174</name>
</gene>
<proteinExistence type="predicted"/>
<comment type="caution">
    <text evidence="1">The sequence shown here is derived from an EMBL/GenBank/DDBJ whole genome shotgun (WGS) entry which is preliminary data.</text>
</comment>
<organism evidence="1 2">
    <name type="scientific">Geranomyces variabilis</name>
    <dbReference type="NCBI Taxonomy" id="109894"/>
    <lineage>
        <taxon>Eukaryota</taxon>
        <taxon>Fungi</taxon>
        <taxon>Fungi incertae sedis</taxon>
        <taxon>Chytridiomycota</taxon>
        <taxon>Chytridiomycota incertae sedis</taxon>
        <taxon>Chytridiomycetes</taxon>
        <taxon>Spizellomycetales</taxon>
        <taxon>Powellomycetaceae</taxon>
        <taxon>Geranomyces</taxon>
    </lineage>
</organism>